<dbReference type="EMBL" id="LAZR01044180">
    <property type="protein sequence ID" value="KKL05293.1"/>
    <property type="molecule type" value="Genomic_DNA"/>
</dbReference>
<feature type="non-terminal residue" evidence="1">
    <location>
        <position position="35"/>
    </location>
</feature>
<organism evidence="1">
    <name type="scientific">marine sediment metagenome</name>
    <dbReference type="NCBI Taxonomy" id="412755"/>
    <lineage>
        <taxon>unclassified sequences</taxon>
        <taxon>metagenomes</taxon>
        <taxon>ecological metagenomes</taxon>
    </lineage>
</organism>
<sequence length="35" mass="4271">MSDILLKRFDKFWSVYPKKRSKGYAKKVWLRIKPG</sequence>
<proteinExistence type="predicted"/>
<gene>
    <name evidence="1" type="ORF">LCGC14_2607510</name>
</gene>
<comment type="caution">
    <text evidence="1">The sequence shown here is derived from an EMBL/GenBank/DDBJ whole genome shotgun (WGS) entry which is preliminary data.</text>
</comment>
<accession>A0A0F9CZN3</accession>
<name>A0A0F9CZN3_9ZZZZ</name>
<evidence type="ECO:0000313" key="1">
    <source>
        <dbReference type="EMBL" id="KKL05293.1"/>
    </source>
</evidence>
<protein>
    <submittedName>
        <fullName evidence="1">Uncharacterized protein</fullName>
    </submittedName>
</protein>
<reference evidence="1" key="1">
    <citation type="journal article" date="2015" name="Nature">
        <title>Complex archaea that bridge the gap between prokaryotes and eukaryotes.</title>
        <authorList>
            <person name="Spang A."/>
            <person name="Saw J.H."/>
            <person name="Jorgensen S.L."/>
            <person name="Zaremba-Niedzwiedzka K."/>
            <person name="Martijn J."/>
            <person name="Lind A.E."/>
            <person name="van Eijk R."/>
            <person name="Schleper C."/>
            <person name="Guy L."/>
            <person name="Ettema T.J."/>
        </authorList>
    </citation>
    <scope>NUCLEOTIDE SEQUENCE</scope>
</reference>
<dbReference type="AlphaFoldDB" id="A0A0F9CZN3"/>